<accession>A0A4Q5JA10</accession>
<dbReference type="SUPFAM" id="SSF49785">
    <property type="entry name" value="Galactose-binding domain-like"/>
    <property type="match status" value="1"/>
</dbReference>
<dbReference type="Proteomes" id="UP000291189">
    <property type="component" value="Unassembled WGS sequence"/>
</dbReference>
<proteinExistence type="predicted"/>
<evidence type="ECO:0000313" key="3">
    <source>
        <dbReference type="Proteomes" id="UP000291189"/>
    </source>
</evidence>
<organism evidence="2 3">
    <name type="scientific">Nocardioides iriomotensis</name>
    <dbReference type="NCBI Taxonomy" id="715784"/>
    <lineage>
        <taxon>Bacteria</taxon>
        <taxon>Bacillati</taxon>
        <taxon>Actinomycetota</taxon>
        <taxon>Actinomycetes</taxon>
        <taxon>Propionibacteriales</taxon>
        <taxon>Nocardioidaceae</taxon>
        <taxon>Nocardioides</taxon>
    </lineage>
</organism>
<dbReference type="RefSeq" id="WP_129985291.1">
    <property type="nucleotide sequence ID" value="NZ_SDPU01000009.1"/>
</dbReference>
<dbReference type="EMBL" id="SDPU01000009">
    <property type="protein sequence ID" value="RYU14868.1"/>
    <property type="molecule type" value="Genomic_DNA"/>
</dbReference>
<dbReference type="AlphaFoldDB" id="A0A4Q5JA10"/>
<feature type="region of interest" description="Disordered" evidence="1">
    <location>
        <begin position="301"/>
        <end position="357"/>
    </location>
</feature>
<sequence>MDESRSGSGRIRRAAVWGLAVLTGVLPLLVAPAWAALPATPVPTLVKTMRTSPFPGSDVSMRDHEGLVHVARDNAVWLVDDDGRSIYEVDATTGQLRRRIRGSVIAATPQLGGAQTAGLTRTDDLQAVAYDRARDVLYVFSGRCCAPELQPTAYRLTRSGGRLELDSWQPLPPQVQVAAAAWDPADGQLYIGADSSLYSYSYATNTLGPAFGVGVNNIYGLGFTPDGRDLFVTSPPARITRVDFPSRTVVPGWTLDLSSQGVLDARGAEVVDDRLWISDGYDARAAGDPLAHAVFIFSLDGSTTPPTGPSPTPPPPTDQPRGKNLVANNGFEKSLKGWDSGPKSDLDRVKGGHSGKRAARVERTKGKGKIQLKDVPGWVTTTATGTYTATMWVRSTDTKSTLKLRLRELQSGKTLATKVSPVKLTKKWSKVSVALKITRPGATALQVSATVKGAAKGKSFDADDVSLVLG</sequence>
<dbReference type="InterPro" id="IPR008979">
    <property type="entry name" value="Galactose-bd-like_sf"/>
</dbReference>
<evidence type="ECO:0000256" key="1">
    <source>
        <dbReference type="SAM" id="MobiDB-lite"/>
    </source>
</evidence>
<comment type="caution">
    <text evidence="2">The sequence shown here is derived from an EMBL/GenBank/DDBJ whole genome shotgun (WGS) entry which is preliminary data.</text>
</comment>
<dbReference type="SUPFAM" id="SSF63825">
    <property type="entry name" value="YWTD domain"/>
    <property type="match status" value="1"/>
</dbReference>
<dbReference type="OrthoDB" id="574459at2"/>
<reference evidence="2 3" key="1">
    <citation type="submission" date="2019-01" db="EMBL/GenBank/DDBJ databases">
        <title>Nocardioides guangzhouensis sp. nov., an actinobacterium isolated from soil.</title>
        <authorList>
            <person name="Fu Y."/>
            <person name="Cai Y."/>
            <person name="Lin Z."/>
            <person name="Chen P."/>
        </authorList>
    </citation>
    <scope>NUCLEOTIDE SEQUENCE [LARGE SCALE GENOMIC DNA]</scope>
    <source>
        <strain evidence="2 3">NBRC 105384</strain>
    </source>
</reference>
<protein>
    <submittedName>
        <fullName evidence="2">Uncharacterized protein</fullName>
    </submittedName>
</protein>
<feature type="compositionally biased region" description="Pro residues" evidence="1">
    <location>
        <begin position="306"/>
        <end position="318"/>
    </location>
</feature>
<name>A0A4Q5JA10_9ACTN</name>
<gene>
    <name evidence="2" type="ORF">ETU37_02500</name>
</gene>
<dbReference type="InterPro" id="IPR015943">
    <property type="entry name" value="WD40/YVTN_repeat-like_dom_sf"/>
</dbReference>
<evidence type="ECO:0000313" key="2">
    <source>
        <dbReference type="EMBL" id="RYU14868.1"/>
    </source>
</evidence>
<dbReference type="Gene3D" id="2.130.10.10">
    <property type="entry name" value="YVTN repeat-like/Quinoprotein amine dehydrogenase"/>
    <property type="match status" value="1"/>
</dbReference>
<dbReference type="Gene3D" id="2.60.120.260">
    <property type="entry name" value="Galactose-binding domain-like"/>
    <property type="match status" value="1"/>
</dbReference>
<keyword evidence="3" id="KW-1185">Reference proteome</keyword>